<evidence type="ECO:0000313" key="3">
    <source>
        <dbReference type="MGI" id="MGI:1917433"/>
    </source>
</evidence>
<feature type="non-terminal residue" evidence="2">
    <location>
        <position position="1"/>
    </location>
</feature>
<reference evidence="2" key="1">
    <citation type="journal article" date="1999" name="Methods Enzymol.">
        <title>High-efficiency full-length cDNA cloning.</title>
        <authorList>
            <person name="Carninci P."/>
            <person name="Hayashizaki Y."/>
        </authorList>
    </citation>
    <scope>NUCLEOTIDE SEQUENCE</scope>
    <source>
        <strain evidence="2">C57BL/6J</strain>
        <tissue evidence="2">Tongue</tissue>
    </source>
</reference>
<dbReference type="MGI" id="MGI:1917433">
    <property type="gene designation" value="Dzip3"/>
</dbReference>
<reference evidence="2" key="3">
    <citation type="journal article" date="2000" name="Genome Res.">
        <title>RIKEN integrated sequence analysis (RISA) system--384-format sequencing pipeline with 384 multicapillary sequencer.</title>
        <authorList>
            <person name="Shibata K."/>
            <person name="Itoh M."/>
            <person name="Aizawa K."/>
            <person name="Nagaoka S."/>
            <person name="Sasaki N."/>
            <person name="Carninci P."/>
            <person name="Konno H."/>
            <person name="Akiyama J."/>
            <person name="Nishi K."/>
            <person name="Kitsunai T."/>
            <person name="Tashiro H."/>
            <person name="Itoh M."/>
            <person name="Sumi N."/>
            <person name="Ishii Y."/>
            <person name="Nakamura S."/>
            <person name="Hazama M."/>
            <person name="Nishine T."/>
            <person name="Harada A."/>
            <person name="Yamamoto R."/>
            <person name="Matsumoto H."/>
            <person name="Sakaguchi S."/>
            <person name="Ikegami T."/>
            <person name="Kashiwagi K."/>
            <person name="Fujiwake S."/>
            <person name="Inoue K."/>
            <person name="Togawa Y."/>
            <person name="Izawa M."/>
            <person name="Ohara E."/>
            <person name="Watahiki M."/>
            <person name="Yoneda Y."/>
            <person name="Ishikawa T."/>
            <person name="Ozawa K."/>
            <person name="Tanaka T."/>
            <person name="Matsuura S."/>
            <person name="Kawai J."/>
            <person name="Okazaki Y."/>
            <person name="Muramatsu M."/>
            <person name="Inoue Y."/>
            <person name="Kira A."/>
            <person name="Hayashizaki Y."/>
        </authorList>
    </citation>
    <scope>NUCLEOTIDE SEQUENCE</scope>
    <source>
        <strain evidence="2">C57BL/6J</strain>
        <tissue evidence="2">Tongue</tissue>
    </source>
</reference>
<reference evidence="2" key="6">
    <citation type="journal article" date="2002" name="Nature">
        <title>Analysis of the mouse transcriptome based on functional annotation of 60,770 full-length cDNAs.</title>
        <authorList>
            <consortium name="The FANTOM Consortium and the RIKEN Genome Exploration Research Group Phase I and II Team"/>
        </authorList>
    </citation>
    <scope>NUCLEOTIDE SEQUENCE</scope>
    <source>
        <strain evidence="2">C57BL/6J</strain>
        <tissue evidence="2">Tongue</tissue>
    </source>
</reference>
<sequence length="117" mass="12328">RVGWVPGAGVAGRWQGAIPSHPRRSPPLAERPRGFGWRSANTRESRETSSCGLILWRASGANGGLRAARARSPGLPRPGRGGLGFPCVPQPLPETRPLPPSLDTVRNSEPPKLGVGA</sequence>
<feature type="region of interest" description="Disordered" evidence="1">
    <location>
        <begin position="66"/>
        <end position="117"/>
    </location>
</feature>
<organism evidence="2">
    <name type="scientific">Mus musculus</name>
    <name type="common">Mouse</name>
    <dbReference type="NCBI Taxonomy" id="10090"/>
    <lineage>
        <taxon>Eukaryota</taxon>
        <taxon>Metazoa</taxon>
        <taxon>Chordata</taxon>
        <taxon>Craniata</taxon>
        <taxon>Vertebrata</taxon>
        <taxon>Euteleostomi</taxon>
        <taxon>Mammalia</taxon>
        <taxon>Eutheria</taxon>
        <taxon>Euarchontoglires</taxon>
        <taxon>Glires</taxon>
        <taxon>Rodentia</taxon>
        <taxon>Myomorpha</taxon>
        <taxon>Muroidea</taxon>
        <taxon>Muridae</taxon>
        <taxon>Murinae</taxon>
        <taxon>Mus</taxon>
        <taxon>Mus</taxon>
    </lineage>
</organism>
<reference evidence="2" key="4">
    <citation type="submission" date="2000-07" db="EMBL/GenBank/DDBJ databases">
        <authorList>
            <person name="Adachi J."/>
            <person name="Aizawa K."/>
            <person name="Akahira S."/>
            <person name="Akimura T."/>
            <person name="Arai A."/>
            <person name="Aono H."/>
            <person name="Arakawa T."/>
            <person name="Bono H."/>
            <person name="Carninci P."/>
            <person name="Fukuda S."/>
            <person name="Fukunishi Y."/>
            <person name="Furuno M."/>
            <person name="Hanagaki T."/>
            <person name="Hara A."/>
            <person name="Hayatsu N."/>
            <person name="Hiramoto K."/>
            <person name="Hiraoka T."/>
            <person name="Hori F."/>
            <person name="Imotani K."/>
            <person name="Ishii Y."/>
            <person name="Itoh M."/>
            <person name="Izawa M."/>
            <person name="Kasukawa T."/>
            <person name="Kato H."/>
            <person name="Kawai J."/>
            <person name="Kojima Y."/>
            <person name="Konno H."/>
            <person name="Kouda M."/>
            <person name="Koya S."/>
            <person name="Kurihara C."/>
            <person name="Matsuyama T."/>
            <person name="Miyazaki A."/>
            <person name="Nishi K."/>
            <person name="Nomura K."/>
            <person name="Numazaki R."/>
            <person name="Ohno M."/>
            <person name="Okazaki Y."/>
            <person name="Okido T."/>
            <person name="Owa C."/>
            <person name="Saito H."/>
            <person name="Saito R."/>
            <person name="Sakai C."/>
            <person name="Sakai K."/>
            <person name="Sano H."/>
            <person name="Sasaki D."/>
            <person name="Shibata K."/>
            <person name="Shibata Y."/>
            <person name="Shinagawa A."/>
            <person name="Shiraki T."/>
            <person name="Sogabe Y."/>
            <person name="Suzuki H."/>
            <person name="Tagami M."/>
            <person name="Tagawa A."/>
            <person name="Takahashi F."/>
            <person name="Tanaka T."/>
            <person name="Tejima Y."/>
            <person name="Toya T."/>
            <person name="Yamamura T."/>
            <person name="Yasunishi A."/>
            <person name="Yoshida K."/>
            <person name="Yoshino M."/>
            <person name="Muramatsu M."/>
            <person name="Hayashizaki Y."/>
        </authorList>
    </citation>
    <scope>NUCLEOTIDE SEQUENCE</scope>
    <source>
        <strain evidence="2">C57BL/6J</strain>
        <tissue evidence="2">Tongue</tissue>
    </source>
</reference>
<gene>
    <name evidence="3" type="primary">Dzip3</name>
</gene>
<reference evidence="2" key="5">
    <citation type="journal article" date="2001" name="Nature">
        <title>Functional annotation of a full-length mouse cDNA collection.</title>
        <authorList>
            <consortium name="The RIKEN Genome Exploration Research Group Phase II Team and the FANTOM Consortium"/>
        </authorList>
    </citation>
    <scope>NUCLEOTIDE SEQUENCE</scope>
    <source>
        <strain evidence="2">C57BL/6J</strain>
        <tissue evidence="2">Tongue</tissue>
    </source>
</reference>
<accession>Q9CV32</accession>
<reference evidence="2" key="2">
    <citation type="journal article" date="2000" name="Genome Res.">
        <title>Normalization and subtraction of cap-trapper-selected cDNAs to prepare full-length cDNA libraries for rapid discovery of new genes.</title>
        <authorList>
            <person name="Carninci P."/>
            <person name="Shibata Y."/>
            <person name="Hayatsu N."/>
            <person name="Sugahara Y."/>
            <person name="Shibata K."/>
            <person name="Itoh M."/>
            <person name="Konno H."/>
            <person name="Okazaki Y."/>
            <person name="Muramatsu M."/>
            <person name="Hayashizaki Y."/>
        </authorList>
    </citation>
    <scope>NUCLEOTIDE SEQUENCE</scope>
    <source>
        <strain evidence="2">C57BL/6J</strain>
        <tissue evidence="2">Tongue</tissue>
    </source>
</reference>
<dbReference type="EMBL" id="AK009865">
    <property type="protein sequence ID" value="BAB26551.1"/>
    <property type="molecule type" value="mRNA"/>
</dbReference>
<dbReference type="AGR" id="MGI:1917433"/>
<reference evidence="2" key="7">
    <citation type="journal article" date="2005" name="Science">
        <title>The Transcriptional Landscape of the Mammalian Genome.</title>
        <authorList>
            <consortium name="The FANTOM Consortium"/>
            <consortium name="Riken Genome Exploration Research Group and Genome Science Group (Genome Network Project Core Group)"/>
        </authorList>
    </citation>
    <scope>NUCLEOTIDE SEQUENCE</scope>
    <source>
        <strain evidence="2">C57BL/6J</strain>
        <tissue evidence="2">Tongue</tissue>
    </source>
</reference>
<proteinExistence type="evidence at transcript level"/>
<reference evidence="2" key="8">
    <citation type="journal article" date="2005" name="Science">
        <title>Antisense Transcription in the Mammalian Transcriptome.</title>
        <authorList>
            <consortium name="RIKEN Genome Exploration Research Group and Genome Science Group (Genome Network Project Core Group) and the FANTOM Consortium"/>
        </authorList>
    </citation>
    <scope>NUCLEOTIDE SEQUENCE</scope>
    <source>
        <strain evidence="2">C57BL/6J</strain>
        <tissue evidence="2">Tongue</tissue>
    </source>
</reference>
<evidence type="ECO:0000256" key="1">
    <source>
        <dbReference type="SAM" id="MobiDB-lite"/>
    </source>
</evidence>
<dbReference type="AlphaFoldDB" id="Q9CV32"/>
<feature type="compositionally biased region" description="Low complexity" evidence="1">
    <location>
        <begin position="66"/>
        <end position="78"/>
    </location>
</feature>
<feature type="compositionally biased region" description="Pro residues" evidence="1">
    <location>
        <begin position="88"/>
        <end position="100"/>
    </location>
</feature>
<protein>
    <submittedName>
        <fullName evidence="2">Uncharacterized protein</fullName>
    </submittedName>
</protein>
<name>Q9CV32_MOUSE</name>
<evidence type="ECO:0000313" key="2">
    <source>
        <dbReference type="EMBL" id="BAB26551.1"/>
    </source>
</evidence>
<feature type="region of interest" description="Disordered" evidence="1">
    <location>
        <begin position="1"/>
        <end position="49"/>
    </location>
</feature>